<dbReference type="AlphaFoldDB" id="A0A6L2LXZ1"/>
<proteinExistence type="predicted"/>
<accession>A0A6L2LXZ1</accession>
<organism evidence="1">
    <name type="scientific">Tanacetum cinerariifolium</name>
    <name type="common">Dalmatian daisy</name>
    <name type="synonym">Chrysanthemum cinerariifolium</name>
    <dbReference type="NCBI Taxonomy" id="118510"/>
    <lineage>
        <taxon>Eukaryota</taxon>
        <taxon>Viridiplantae</taxon>
        <taxon>Streptophyta</taxon>
        <taxon>Embryophyta</taxon>
        <taxon>Tracheophyta</taxon>
        <taxon>Spermatophyta</taxon>
        <taxon>Magnoliopsida</taxon>
        <taxon>eudicotyledons</taxon>
        <taxon>Gunneridae</taxon>
        <taxon>Pentapetalae</taxon>
        <taxon>asterids</taxon>
        <taxon>campanulids</taxon>
        <taxon>Asterales</taxon>
        <taxon>Asteraceae</taxon>
        <taxon>Asteroideae</taxon>
        <taxon>Anthemideae</taxon>
        <taxon>Anthemidinae</taxon>
        <taxon>Tanacetum</taxon>
    </lineage>
</organism>
<dbReference type="EMBL" id="BKCJ010005157">
    <property type="protein sequence ID" value="GEU65204.1"/>
    <property type="molecule type" value="Genomic_DNA"/>
</dbReference>
<sequence>MTSSIYVEVPQVTSTQLLSPRQRQQILGTSSGLKPWCLEQCGFKNQYATTSMLSGEFLIRGANVNSSMDLLSIGSLLVMSTLNVETSLSLNSRLSSSTITSIWIGSRDGTLNDVRTALDDRLKGIQMKYLPQTIWRKSDKERAATMIQAIDKQLKTRRIMRSLERFVGGRLYEEDFKMLQWTI</sequence>
<reference evidence="1" key="1">
    <citation type="journal article" date="2019" name="Sci. Rep.">
        <title>Draft genome of Tanacetum cinerariifolium, the natural source of mosquito coil.</title>
        <authorList>
            <person name="Yamashiro T."/>
            <person name="Shiraishi A."/>
            <person name="Satake H."/>
            <person name="Nakayama K."/>
        </authorList>
    </citation>
    <scope>NUCLEOTIDE SEQUENCE</scope>
</reference>
<name>A0A6L2LXZ1_TANCI</name>
<gene>
    <name evidence="1" type="ORF">Tci_037182</name>
</gene>
<protein>
    <submittedName>
        <fullName evidence="1">Uncharacterized protein</fullName>
    </submittedName>
</protein>
<evidence type="ECO:0000313" key="1">
    <source>
        <dbReference type="EMBL" id="GEU65204.1"/>
    </source>
</evidence>
<comment type="caution">
    <text evidence="1">The sequence shown here is derived from an EMBL/GenBank/DDBJ whole genome shotgun (WGS) entry which is preliminary data.</text>
</comment>